<feature type="transmembrane region" description="Helical" evidence="8">
    <location>
        <begin position="233"/>
        <end position="253"/>
    </location>
</feature>
<feature type="transmembrane region" description="Helical" evidence="8">
    <location>
        <begin position="141"/>
        <end position="167"/>
    </location>
</feature>
<accession>A0ABY1PIQ1</accession>
<evidence type="ECO:0000256" key="4">
    <source>
        <dbReference type="ARBA" id="ARBA00022475"/>
    </source>
</evidence>
<dbReference type="RefSeq" id="WP_283427820.1">
    <property type="nucleotide sequence ID" value="NZ_FXTY01000011.1"/>
</dbReference>
<comment type="similarity">
    <text evidence="2 8">Belongs to the 4-toluene sulfonate uptake permease (TSUP) (TC 2.A.102) family.</text>
</comment>
<dbReference type="EMBL" id="FXTY01000011">
    <property type="protein sequence ID" value="SMP35214.1"/>
    <property type="molecule type" value="Genomic_DNA"/>
</dbReference>
<dbReference type="PANTHER" id="PTHR30269">
    <property type="entry name" value="TRANSMEMBRANE PROTEIN YFCA"/>
    <property type="match status" value="1"/>
</dbReference>
<evidence type="ECO:0000256" key="5">
    <source>
        <dbReference type="ARBA" id="ARBA00022692"/>
    </source>
</evidence>
<reference evidence="9 10" key="1">
    <citation type="submission" date="2017-05" db="EMBL/GenBank/DDBJ databases">
        <authorList>
            <person name="Varghese N."/>
            <person name="Submissions S."/>
        </authorList>
    </citation>
    <scope>NUCLEOTIDE SEQUENCE [LARGE SCALE GENOMIC DNA]</scope>
    <source>
        <strain evidence="9 10">DSM 29734</strain>
    </source>
</reference>
<feature type="transmembrane region" description="Helical" evidence="8">
    <location>
        <begin position="12"/>
        <end position="34"/>
    </location>
</feature>
<name>A0ABY1PIQ1_9RHOB</name>
<keyword evidence="5 8" id="KW-0812">Transmembrane</keyword>
<evidence type="ECO:0000256" key="7">
    <source>
        <dbReference type="ARBA" id="ARBA00023136"/>
    </source>
</evidence>
<gene>
    <name evidence="9" type="ORF">SAMN06265373_11132</name>
</gene>
<evidence type="ECO:0000256" key="8">
    <source>
        <dbReference type="RuleBase" id="RU363041"/>
    </source>
</evidence>
<comment type="subcellular location">
    <subcellularLocation>
        <location evidence="1 8">Cell membrane</location>
        <topology evidence="1 8">Multi-pass membrane protein</topology>
    </subcellularLocation>
</comment>
<feature type="transmembrane region" description="Helical" evidence="8">
    <location>
        <begin position="205"/>
        <end position="227"/>
    </location>
</feature>
<dbReference type="InterPro" id="IPR002781">
    <property type="entry name" value="TM_pro_TauE-like"/>
</dbReference>
<evidence type="ECO:0000256" key="2">
    <source>
        <dbReference type="ARBA" id="ARBA00009142"/>
    </source>
</evidence>
<proteinExistence type="inferred from homology"/>
<feature type="transmembrane region" description="Helical" evidence="8">
    <location>
        <begin position="40"/>
        <end position="63"/>
    </location>
</feature>
<protein>
    <recommendedName>
        <fullName evidence="8">Probable membrane transporter protein</fullName>
    </recommendedName>
</protein>
<keyword evidence="3" id="KW-0813">Transport</keyword>
<dbReference type="Proteomes" id="UP001157961">
    <property type="component" value="Unassembled WGS sequence"/>
</dbReference>
<evidence type="ECO:0000256" key="6">
    <source>
        <dbReference type="ARBA" id="ARBA00022989"/>
    </source>
</evidence>
<keyword evidence="10" id="KW-1185">Reference proteome</keyword>
<keyword evidence="6 8" id="KW-1133">Transmembrane helix</keyword>
<evidence type="ECO:0000313" key="10">
    <source>
        <dbReference type="Proteomes" id="UP001157961"/>
    </source>
</evidence>
<keyword evidence="4 8" id="KW-1003">Cell membrane</keyword>
<comment type="caution">
    <text evidence="9">The sequence shown here is derived from an EMBL/GenBank/DDBJ whole genome shotgun (WGS) entry which is preliminary data.</text>
</comment>
<evidence type="ECO:0000313" key="9">
    <source>
        <dbReference type="EMBL" id="SMP35214.1"/>
    </source>
</evidence>
<dbReference type="InterPro" id="IPR052017">
    <property type="entry name" value="TSUP"/>
</dbReference>
<evidence type="ECO:0000256" key="1">
    <source>
        <dbReference type="ARBA" id="ARBA00004651"/>
    </source>
</evidence>
<feature type="transmembrane region" description="Helical" evidence="8">
    <location>
        <begin position="84"/>
        <end position="103"/>
    </location>
</feature>
<evidence type="ECO:0000256" key="3">
    <source>
        <dbReference type="ARBA" id="ARBA00022448"/>
    </source>
</evidence>
<feature type="transmembrane region" description="Helical" evidence="8">
    <location>
        <begin position="109"/>
        <end position="129"/>
    </location>
</feature>
<organism evidence="9 10">
    <name type="scientific">Shimia sagamensis</name>
    <dbReference type="NCBI Taxonomy" id="1566352"/>
    <lineage>
        <taxon>Bacteria</taxon>
        <taxon>Pseudomonadati</taxon>
        <taxon>Pseudomonadota</taxon>
        <taxon>Alphaproteobacteria</taxon>
        <taxon>Rhodobacterales</taxon>
        <taxon>Roseobacteraceae</taxon>
    </lineage>
</organism>
<dbReference type="Pfam" id="PF01925">
    <property type="entry name" value="TauE"/>
    <property type="match status" value="1"/>
</dbReference>
<sequence>MPISTPDLLTQALAIDGLAWVALAAFVAGIVRGFSGFGTALIYLPIAAQVMPPLWAIVSLAGLDIIAPSVHIPAALRNGHKRDLLRLMIGVVLMLPVGLWLLTRTDPSIFRYLVSVLSIGMLAVLLLGFRYRGTVTGPMVYGIGGAGGLLGGAAGLPGPPVILFYMASPHGPSVIRANTSAYLFFYDILLVIVLLILGQFDPAPFVLGLMLSIPAMAGNLLGGWLFHPRYERLYRGVAYLIIASAAVSGLPFLSGGG</sequence>
<feature type="transmembrane region" description="Helical" evidence="8">
    <location>
        <begin position="179"/>
        <end position="198"/>
    </location>
</feature>
<dbReference type="PANTHER" id="PTHR30269:SF37">
    <property type="entry name" value="MEMBRANE TRANSPORTER PROTEIN"/>
    <property type="match status" value="1"/>
</dbReference>
<keyword evidence="7 8" id="KW-0472">Membrane</keyword>